<reference evidence="2" key="1">
    <citation type="submission" date="2022-06" db="EMBL/GenBank/DDBJ databases">
        <authorList>
            <person name="Sun Q."/>
        </authorList>
    </citation>
    <scope>NUCLEOTIDE SEQUENCE</scope>
    <source>
        <strain evidence="2">S101</strain>
    </source>
</reference>
<proteinExistence type="predicted"/>
<dbReference type="InterPro" id="IPR013785">
    <property type="entry name" value="Aldolase_TIM"/>
</dbReference>
<dbReference type="EMBL" id="JAMXLX010000014">
    <property type="protein sequence ID" value="MCO5959989.1"/>
    <property type="molecule type" value="Genomic_DNA"/>
</dbReference>
<dbReference type="GO" id="GO:0047444">
    <property type="term" value="F:N-acylneuraminate-9-phosphate synthase activity"/>
    <property type="evidence" value="ECO:0007669"/>
    <property type="project" value="TreeGrafter"/>
</dbReference>
<organism evidence="2 3">
    <name type="scientific">Ciceribacter sichuanensis</name>
    <dbReference type="NCBI Taxonomy" id="2949647"/>
    <lineage>
        <taxon>Bacteria</taxon>
        <taxon>Pseudomonadati</taxon>
        <taxon>Pseudomonadota</taxon>
        <taxon>Alphaproteobacteria</taxon>
        <taxon>Hyphomicrobiales</taxon>
        <taxon>Rhizobiaceae</taxon>
        <taxon>Ciceribacter</taxon>
    </lineage>
</organism>
<dbReference type="GO" id="GO:0016051">
    <property type="term" value="P:carbohydrate biosynthetic process"/>
    <property type="evidence" value="ECO:0007669"/>
    <property type="project" value="InterPro"/>
</dbReference>
<comment type="caution">
    <text evidence="2">The sequence shown here is derived from an EMBL/GenBank/DDBJ whole genome shotgun (WGS) entry which is preliminary data.</text>
</comment>
<dbReference type="InterPro" id="IPR051690">
    <property type="entry name" value="PseI-like"/>
</dbReference>
<dbReference type="SUPFAM" id="SSF51569">
    <property type="entry name" value="Aldolase"/>
    <property type="match status" value="1"/>
</dbReference>
<gene>
    <name evidence="2" type="ORF">NBH21_24800</name>
</gene>
<dbReference type="Proteomes" id="UP001155380">
    <property type="component" value="Unassembled WGS sequence"/>
</dbReference>
<accession>A0AAJ1FA24</accession>
<dbReference type="CDD" id="cd11615">
    <property type="entry name" value="SAF_NeuB_like"/>
    <property type="match status" value="1"/>
</dbReference>
<protein>
    <submittedName>
        <fullName evidence="2">N-acetylneuraminate synthase family protein</fullName>
    </submittedName>
</protein>
<evidence type="ECO:0000313" key="3">
    <source>
        <dbReference type="Proteomes" id="UP001155380"/>
    </source>
</evidence>
<dbReference type="InterPro" id="IPR013132">
    <property type="entry name" value="PseI/NeuA/B-like_N"/>
</dbReference>
<evidence type="ECO:0000259" key="1">
    <source>
        <dbReference type="SMART" id="SM00858"/>
    </source>
</evidence>
<dbReference type="Gene3D" id="3.20.20.70">
    <property type="entry name" value="Aldolase class I"/>
    <property type="match status" value="1"/>
</dbReference>
<name>A0AAJ1FA24_9HYPH</name>
<dbReference type="SMART" id="SM00858">
    <property type="entry name" value="SAF"/>
    <property type="match status" value="1"/>
</dbReference>
<dbReference type="InterPro" id="IPR036732">
    <property type="entry name" value="AFP_Neu5c_C_sf"/>
</dbReference>
<evidence type="ECO:0000313" key="2">
    <source>
        <dbReference type="EMBL" id="MCO5959989.1"/>
    </source>
</evidence>
<dbReference type="RefSeq" id="WP_250912853.1">
    <property type="nucleotide sequence ID" value="NZ_JAMXLX010000014.1"/>
</dbReference>
<dbReference type="InterPro" id="IPR013974">
    <property type="entry name" value="SAF"/>
</dbReference>
<dbReference type="InterPro" id="IPR057736">
    <property type="entry name" value="SAF_PseI/NeuA/NeuB"/>
</dbReference>
<feature type="domain" description="SAF" evidence="1">
    <location>
        <begin position="296"/>
        <end position="355"/>
    </location>
</feature>
<dbReference type="SUPFAM" id="SSF51269">
    <property type="entry name" value="AFP III-like domain"/>
    <property type="match status" value="1"/>
</dbReference>
<dbReference type="AlphaFoldDB" id="A0AAJ1FA24"/>
<dbReference type="PANTHER" id="PTHR42966">
    <property type="entry name" value="N-ACETYLNEURAMINATE SYNTHASE"/>
    <property type="match status" value="1"/>
</dbReference>
<dbReference type="Pfam" id="PF03102">
    <property type="entry name" value="NeuB"/>
    <property type="match status" value="1"/>
</dbReference>
<dbReference type="PANTHER" id="PTHR42966:SF1">
    <property type="entry name" value="SIALIC ACID SYNTHASE"/>
    <property type="match status" value="1"/>
</dbReference>
<sequence>MAGIQQLQEEHKETLLFKELNGAFVIAEVGQNHQGDLDLAREYIKLMAMAGADAVKFQTRNNKYLFSQDAYEADYASENAFASTYGAHREALELKLEWLPILKKDCEKYEIKFMSTPFDEPSLEALMDIDVDIIKIASFDLGNLPFIHRIGATGKPVVMSVGGGKADQIKSSVEALLQHDNADIAILHCVSEYPCAHNRLGLSEIRNLIKEFPGCTIGSSDHFNGTLSGPVAYMQGARVFEKHVTLNRAWKGTDHSFALEPEGFRKFVRDIKRTPEMLPPKPKDDIGSEPVFKKLGKSLIANQAIAAGEEVTIDKLSGRIFRQTYIPVRESNQVIGKTAVEGFAEGDPIDYAKLSG</sequence>